<keyword evidence="7" id="KW-0812">Transmembrane</keyword>
<dbReference type="Pfam" id="PF03142">
    <property type="entry name" value="Chitin_synth_2"/>
    <property type="match status" value="1"/>
</dbReference>
<feature type="transmembrane region" description="Helical" evidence="7">
    <location>
        <begin position="741"/>
        <end position="760"/>
    </location>
</feature>
<evidence type="ECO:0000313" key="9">
    <source>
        <dbReference type="Proteomes" id="UP000256964"/>
    </source>
</evidence>
<feature type="compositionally biased region" description="Low complexity" evidence="6">
    <location>
        <begin position="191"/>
        <end position="203"/>
    </location>
</feature>
<reference evidence="8 9" key="1">
    <citation type="journal article" date="2018" name="Biotechnol. Biofuels">
        <title>Integrative visual omics of the white-rot fungus Polyporus brumalis exposes the biotechnological potential of its oxidative enzymes for delignifying raw plant biomass.</title>
        <authorList>
            <person name="Miyauchi S."/>
            <person name="Rancon A."/>
            <person name="Drula E."/>
            <person name="Hage H."/>
            <person name="Chaduli D."/>
            <person name="Favel A."/>
            <person name="Grisel S."/>
            <person name="Henrissat B."/>
            <person name="Herpoel-Gimbert I."/>
            <person name="Ruiz-Duenas F.J."/>
            <person name="Chevret D."/>
            <person name="Hainaut M."/>
            <person name="Lin J."/>
            <person name="Wang M."/>
            <person name="Pangilinan J."/>
            <person name="Lipzen A."/>
            <person name="Lesage-Meessen L."/>
            <person name="Navarro D."/>
            <person name="Riley R."/>
            <person name="Grigoriev I.V."/>
            <person name="Zhou S."/>
            <person name="Raouche S."/>
            <person name="Rosso M.N."/>
        </authorList>
    </citation>
    <scope>NUCLEOTIDE SEQUENCE [LARGE SCALE GENOMIC DNA]</scope>
    <source>
        <strain evidence="8 9">BRFM 1820</strain>
    </source>
</reference>
<dbReference type="STRING" id="139420.A0A371CZR5"/>
<evidence type="ECO:0000256" key="5">
    <source>
        <dbReference type="ARBA" id="ARBA00023136"/>
    </source>
</evidence>
<feature type="compositionally biased region" description="Low complexity" evidence="6">
    <location>
        <begin position="127"/>
        <end position="145"/>
    </location>
</feature>
<sequence length="1132" mass="126230">MSYFTAPKRSKPSQTPFTPDTPKEMSRAFFVDDSYTPSYTPLTPGTPGTPSEQSTLITRGAFDASLLKQSLRQQKEEPRGARFGWFKPSGDTFTLGRPPQRRRRQPSKAPTETILADEKSDQESTYTVVSDSRSSESTATAESVAPTFLVTDPAGGEVKFDAYAEHESASPTDVDDTAHARTLYPEEVARPSPATSNSSPTTPQLSEEELDEIIIEEVIEEELPVEDAPMVPPLFEAVDPQIPQVIPQPVINTIPDIVTSHITHPWTVPPYNIVDRPQPRIRPVFATIKVTLSLLVVFSLMVGYGLRLKIVSFGAYSFGMYGLLLILDFIVQASAATYNRHRVNRLTKNSPITKGVDMLHARNELPTIAPSALPEVSIAVVGYREDEEAWQACLKSLREQEYPVKHIIGVVDGNDKPDCDMAEAFTAAFPENERTVIHLPVLLSVLYKEKYWETIAALGVAPPTKWQRFRMWFTQEPRAGQQVAHEIAWNHMLNYLHERATAERWADWKAMCFTEPHGHKRHAMFTAFVVGAFVLGTKDAMLTTDSDTLVHKNAVTNLMALLFSSPRLAGVTGDVRIWNKKESFLARMSALRYWFAFNVERACQSGFGCVGCLSGPLGLYKVSDMMTILGPWILQSFLGKETTFGDDRHLTNRILSLGHKTGYTHLAVCDSDTPAGYVRWVKQQTRWSKSFFREAFWFPKSFAYHDFWLTVETTKQFLYPMILTTTVLQMLYKPGDLIRPAIWLGTMFGVATIKSLYGVIAEGDLYYILFGAYGFMYFFGLLPSKLFACFTVGITTWGTSARSKSEFTRPESFYSRTTHIGHLVVWYVALTVGLGFFFASRLSAPLFFLIALVGILPVGHVYSDVIVGEARYAYFMFKKYRQARRSAQDVEEITTHKFRIIRTRRRRVKVPAPKVTDYAETEKFATPAAFPEENPFADVNIPEPSTFRTSEDHGGRSSRNSIKTVASGSTLAYSIFSANASTETVDVVAPVSDVKEKVPDTEHAAEHAGKSNIPVLATHHRVSEVPRKDASVVVQVLKKANVDERPIQEKLDDKLSDGSSESGYFPLSRASSMGDLAGLASASSSQMNSPFLTPLTEFPPRLPAKGGKMSFSSKLAMRRYRPGAGKSPLVQS</sequence>
<feature type="region of interest" description="Disordered" evidence="6">
    <location>
        <begin position="1"/>
        <end position="54"/>
    </location>
</feature>
<keyword evidence="9" id="KW-1185">Reference proteome</keyword>
<evidence type="ECO:0000256" key="1">
    <source>
        <dbReference type="ARBA" id="ARBA00004236"/>
    </source>
</evidence>
<keyword evidence="4" id="KW-0808">Transferase</keyword>
<evidence type="ECO:0000256" key="3">
    <source>
        <dbReference type="ARBA" id="ARBA00022676"/>
    </source>
</evidence>
<keyword evidence="2" id="KW-1003">Cell membrane</keyword>
<gene>
    <name evidence="8" type="ORF">OH76DRAFT_932279</name>
</gene>
<dbReference type="AlphaFoldDB" id="A0A371CZR5"/>
<dbReference type="EMBL" id="KZ857434">
    <property type="protein sequence ID" value="RDX45765.1"/>
    <property type="molecule type" value="Genomic_DNA"/>
</dbReference>
<feature type="transmembrane region" description="Helical" evidence="7">
    <location>
        <begin position="766"/>
        <end position="799"/>
    </location>
</feature>
<feature type="transmembrane region" description="Helical" evidence="7">
    <location>
        <begin position="318"/>
        <end position="338"/>
    </location>
</feature>
<keyword evidence="7" id="KW-1133">Transmembrane helix</keyword>
<feature type="transmembrane region" description="Helical" evidence="7">
    <location>
        <begin position="284"/>
        <end position="306"/>
    </location>
</feature>
<evidence type="ECO:0000313" key="8">
    <source>
        <dbReference type="EMBL" id="RDX45765.1"/>
    </source>
</evidence>
<dbReference type="GO" id="GO:0005886">
    <property type="term" value="C:plasma membrane"/>
    <property type="evidence" value="ECO:0007669"/>
    <property type="project" value="UniProtKB-SubCell"/>
</dbReference>
<dbReference type="Proteomes" id="UP000256964">
    <property type="component" value="Unassembled WGS sequence"/>
</dbReference>
<feature type="transmembrane region" description="Helical" evidence="7">
    <location>
        <begin position="820"/>
        <end position="840"/>
    </location>
</feature>
<keyword evidence="3" id="KW-0328">Glycosyltransferase</keyword>
<evidence type="ECO:0000256" key="6">
    <source>
        <dbReference type="SAM" id="MobiDB-lite"/>
    </source>
</evidence>
<dbReference type="GO" id="GO:0050501">
    <property type="term" value="F:hyaluronan synthase activity"/>
    <property type="evidence" value="ECO:0007669"/>
    <property type="project" value="TreeGrafter"/>
</dbReference>
<name>A0A371CZR5_9APHY</name>
<evidence type="ECO:0008006" key="10">
    <source>
        <dbReference type="Google" id="ProtNLM"/>
    </source>
</evidence>
<feature type="region of interest" description="Disordered" evidence="6">
    <location>
        <begin position="940"/>
        <end position="961"/>
    </location>
</feature>
<evidence type="ECO:0000256" key="4">
    <source>
        <dbReference type="ARBA" id="ARBA00022679"/>
    </source>
</evidence>
<dbReference type="SUPFAM" id="SSF53448">
    <property type="entry name" value="Nucleotide-diphospho-sugar transferases"/>
    <property type="match status" value="1"/>
</dbReference>
<keyword evidence="5 7" id="KW-0472">Membrane</keyword>
<feature type="region of interest" description="Disordered" evidence="6">
    <location>
        <begin position="186"/>
        <end position="207"/>
    </location>
</feature>
<feature type="compositionally biased region" description="Low complexity" evidence="6">
    <location>
        <begin position="34"/>
        <end position="51"/>
    </location>
</feature>
<accession>A0A371CZR5</accession>
<dbReference type="PANTHER" id="PTHR22913">
    <property type="entry name" value="HYALURONAN SYNTHASE"/>
    <property type="match status" value="1"/>
</dbReference>
<dbReference type="OrthoDB" id="9876900at2759"/>
<dbReference type="GO" id="GO:0030213">
    <property type="term" value="P:hyaluronan biosynthetic process"/>
    <property type="evidence" value="ECO:0007669"/>
    <property type="project" value="TreeGrafter"/>
</dbReference>
<feature type="region of interest" description="Disordered" evidence="6">
    <location>
        <begin position="1094"/>
        <end position="1132"/>
    </location>
</feature>
<feature type="transmembrane region" description="Helical" evidence="7">
    <location>
        <begin position="846"/>
        <end position="874"/>
    </location>
</feature>
<protein>
    <recommendedName>
        <fullName evidence="10">Glycosyltransferase family 2 protein</fullName>
    </recommendedName>
</protein>
<dbReference type="PANTHER" id="PTHR22913:SF12">
    <property type="entry name" value="MANNURONAN SYNTHASE"/>
    <property type="match status" value="1"/>
</dbReference>
<dbReference type="GO" id="GO:0085029">
    <property type="term" value="P:extracellular matrix assembly"/>
    <property type="evidence" value="ECO:0007669"/>
    <property type="project" value="TreeGrafter"/>
</dbReference>
<evidence type="ECO:0000256" key="2">
    <source>
        <dbReference type="ARBA" id="ARBA00022475"/>
    </source>
</evidence>
<proteinExistence type="predicted"/>
<organism evidence="8 9">
    <name type="scientific">Lentinus brumalis</name>
    <dbReference type="NCBI Taxonomy" id="2498619"/>
    <lineage>
        <taxon>Eukaryota</taxon>
        <taxon>Fungi</taxon>
        <taxon>Dikarya</taxon>
        <taxon>Basidiomycota</taxon>
        <taxon>Agaricomycotina</taxon>
        <taxon>Agaricomycetes</taxon>
        <taxon>Polyporales</taxon>
        <taxon>Polyporaceae</taxon>
        <taxon>Lentinus</taxon>
    </lineage>
</organism>
<feature type="region of interest" description="Disordered" evidence="6">
    <location>
        <begin position="71"/>
        <end position="148"/>
    </location>
</feature>
<evidence type="ECO:0000256" key="7">
    <source>
        <dbReference type="SAM" id="Phobius"/>
    </source>
</evidence>
<dbReference type="InterPro" id="IPR029044">
    <property type="entry name" value="Nucleotide-diphossugar_trans"/>
</dbReference>
<comment type="subcellular location">
    <subcellularLocation>
        <location evidence="1">Cell membrane</location>
    </subcellularLocation>
</comment>